<dbReference type="AlphaFoldDB" id="G5H9J3"/>
<reference evidence="2 3" key="1">
    <citation type="submission" date="2011-08" db="EMBL/GenBank/DDBJ databases">
        <title>The Genome Sequence of Alistipes indistinctus YIT 12060.</title>
        <authorList>
            <consortium name="The Broad Institute Genome Sequencing Platform"/>
            <person name="Earl A."/>
            <person name="Ward D."/>
            <person name="Feldgarden M."/>
            <person name="Gevers D."/>
            <person name="Morotomi M."/>
            <person name="Young S.K."/>
            <person name="Zeng Q."/>
            <person name="Gargeya S."/>
            <person name="Fitzgerald M."/>
            <person name="Haas B."/>
            <person name="Abouelleil A."/>
            <person name="Alvarado L."/>
            <person name="Arachchi H.M."/>
            <person name="Berlin A."/>
            <person name="Brown A."/>
            <person name="Chapman S.B."/>
            <person name="Chen Z."/>
            <person name="Dunbar C."/>
            <person name="Freedman E."/>
            <person name="Gearin G."/>
            <person name="Gellesch M."/>
            <person name="Goldberg J."/>
            <person name="Griggs A."/>
            <person name="Gujja S."/>
            <person name="Heiman D."/>
            <person name="Howarth C."/>
            <person name="Larson L."/>
            <person name="Lui A."/>
            <person name="MacDonald P.J.P."/>
            <person name="Montmayeur A."/>
            <person name="Murphy C."/>
            <person name="Neiman D."/>
            <person name="Pearson M."/>
            <person name="Priest M."/>
            <person name="Roberts A."/>
            <person name="Saif S."/>
            <person name="Shea T."/>
            <person name="Shenoy N."/>
            <person name="Sisk P."/>
            <person name="Stolte C."/>
            <person name="Sykes S."/>
            <person name="Wortman J."/>
            <person name="Nusbaum C."/>
            <person name="Birren B."/>
        </authorList>
    </citation>
    <scope>NUCLEOTIDE SEQUENCE [LARGE SCALE GENOMIC DNA]</scope>
    <source>
        <strain evidence="2 3">YIT 12060</strain>
    </source>
</reference>
<keyword evidence="1" id="KW-0472">Membrane</keyword>
<feature type="transmembrane region" description="Helical" evidence="1">
    <location>
        <begin position="73"/>
        <end position="101"/>
    </location>
</feature>
<keyword evidence="1" id="KW-0812">Transmembrane</keyword>
<gene>
    <name evidence="2" type="ORF">HMPREF9450_01308</name>
</gene>
<keyword evidence="1" id="KW-1133">Transmembrane helix</keyword>
<dbReference type="RefSeq" id="WP_009134114.1">
    <property type="nucleotide sequence ID" value="NZ_CP102250.1"/>
</dbReference>
<protein>
    <recommendedName>
        <fullName evidence="4">DUF4190 domain-containing protein</fullName>
    </recommendedName>
</protein>
<dbReference type="eggNOG" id="COG3170">
    <property type="taxonomic scope" value="Bacteria"/>
</dbReference>
<name>G5H9J3_9BACT</name>
<dbReference type="STRING" id="742725.HMPREF9450_01308"/>
<accession>G5H9J3</accession>
<comment type="caution">
    <text evidence="2">The sequence shown here is derived from an EMBL/GenBank/DDBJ whole genome shotgun (WGS) entry which is preliminary data.</text>
</comment>
<dbReference type="EMBL" id="ADLD01000013">
    <property type="protein sequence ID" value="EHB91259.1"/>
    <property type="molecule type" value="Genomic_DNA"/>
</dbReference>
<evidence type="ECO:0000313" key="2">
    <source>
        <dbReference type="EMBL" id="EHB91259.1"/>
    </source>
</evidence>
<evidence type="ECO:0008006" key="4">
    <source>
        <dbReference type="Google" id="ProtNLM"/>
    </source>
</evidence>
<proteinExistence type="predicted"/>
<evidence type="ECO:0000313" key="3">
    <source>
        <dbReference type="Proteomes" id="UP000006008"/>
    </source>
</evidence>
<dbReference type="OrthoDB" id="2281496at2"/>
<dbReference type="Proteomes" id="UP000006008">
    <property type="component" value="Unassembled WGS sequence"/>
</dbReference>
<organism evidence="2 3">
    <name type="scientific">Alistipes indistinctus YIT 12060</name>
    <dbReference type="NCBI Taxonomy" id="742725"/>
    <lineage>
        <taxon>Bacteria</taxon>
        <taxon>Pseudomonadati</taxon>
        <taxon>Bacteroidota</taxon>
        <taxon>Bacteroidia</taxon>
        <taxon>Bacteroidales</taxon>
        <taxon>Rikenellaceae</taxon>
        <taxon>Alistipes</taxon>
    </lineage>
</organism>
<evidence type="ECO:0000256" key="1">
    <source>
        <dbReference type="SAM" id="Phobius"/>
    </source>
</evidence>
<keyword evidence="3" id="KW-1185">Reference proteome</keyword>
<dbReference type="GeneID" id="92815661"/>
<dbReference type="PATRIC" id="fig|742725.3.peg.1384"/>
<feature type="transmembrane region" description="Helical" evidence="1">
    <location>
        <begin position="35"/>
        <end position="61"/>
    </location>
</feature>
<dbReference type="HOGENOM" id="CLU_169491_0_0_10"/>
<sequence>MEVIQPNNEPTTSGNPTIIVNQPVPKSNGMGTAGFVLALLALFLGWVPVVGWILWVLGLIFSCVGVFRTPKGLAIAGLIISLLGVILLLFVFAGLFAAAAVSAI</sequence>